<geneLocation type="plasmid" evidence="2 3">
    <name>pYZ3</name>
</geneLocation>
<evidence type="ECO:0000259" key="1">
    <source>
        <dbReference type="PROSITE" id="PS51819"/>
    </source>
</evidence>
<sequence>MAIVGIDTVLYGVEDLDLSTRFFEDFGLPLLSRSAEESVFRLDEGSTVLLRPYGHPSVPKGTYQGYGVKETIWGVDSQESFDRLVRDIGSDREVTVGPDGAARFRTDCDLPVGLRVFNRKKVVYAPDPLNAPGHVGRLNQHRKWKRRARPKTLNHVVFAVEDYWKSFAFFRDRLKFRLSDHQKQVGIYSRCDGANDHHNMFLADCKLPGMPGHPAFHHCNFGVEDIDEVMVGSNYMTRQGWKHGFLGTGRHRIASALFCYLLCPAGGEAEYGADSDYLDDNWIPREWEFRFGTATWMHSMPHFMQEEVPWDVEFYKEFLPPRK</sequence>
<reference evidence="2 3" key="1">
    <citation type="submission" date="2018-04" db="EMBL/GenBank/DDBJ databases">
        <title>Complete genome sequence of the nitrogen-fixing bacterium Azospirillum humicireducens type strain SgZ-5.</title>
        <authorList>
            <person name="Yu Z."/>
        </authorList>
    </citation>
    <scope>NUCLEOTIDE SEQUENCE [LARGE SCALE GENOMIC DNA]</scope>
    <source>
        <strain evidence="2 3">SgZ-5</strain>
        <plasmid evidence="2 3">pYZ3</plasmid>
    </source>
</reference>
<keyword evidence="3" id="KW-1185">Reference proteome</keyword>
<name>A0A2R4VTQ1_9PROT</name>
<dbReference type="InterPro" id="IPR029068">
    <property type="entry name" value="Glyas_Bleomycin-R_OHBP_Dase"/>
</dbReference>
<dbReference type="SUPFAM" id="SSF54593">
    <property type="entry name" value="Glyoxalase/Bleomycin resistance protein/Dihydroxybiphenyl dioxygenase"/>
    <property type="match status" value="1"/>
</dbReference>
<dbReference type="KEGG" id="ahu:A6A40_22425"/>
<dbReference type="PROSITE" id="PS51819">
    <property type="entry name" value="VOC"/>
    <property type="match status" value="1"/>
</dbReference>
<evidence type="ECO:0000313" key="3">
    <source>
        <dbReference type="Proteomes" id="UP000077405"/>
    </source>
</evidence>
<dbReference type="AlphaFoldDB" id="A0A2R4VTQ1"/>
<protein>
    <submittedName>
        <fullName evidence="2">Glyoxalase</fullName>
    </submittedName>
</protein>
<dbReference type="InterPro" id="IPR037523">
    <property type="entry name" value="VOC_core"/>
</dbReference>
<feature type="domain" description="VOC" evidence="1">
    <location>
        <begin position="152"/>
        <end position="274"/>
    </location>
</feature>
<keyword evidence="2" id="KW-0614">Plasmid</keyword>
<dbReference type="EMBL" id="CP028904">
    <property type="protein sequence ID" value="AWB07819.1"/>
    <property type="molecule type" value="Genomic_DNA"/>
</dbReference>
<dbReference type="Proteomes" id="UP000077405">
    <property type="component" value="Plasmid pYZ3"/>
</dbReference>
<organism evidence="2 3">
    <name type="scientific">Azospirillum humicireducens</name>
    <dbReference type="NCBI Taxonomy" id="1226968"/>
    <lineage>
        <taxon>Bacteria</taxon>
        <taxon>Pseudomonadati</taxon>
        <taxon>Pseudomonadota</taxon>
        <taxon>Alphaproteobacteria</taxon>
        <taxon>Rhodospirillales</taxon>
        <taxon>Azospirillaceae</taxon>
        <taxon>Azospirillum</taxon>
    </lineage>
</organism>
<dbReference type="Pfam" id="PF00903">
    <property type="entry name" value="Glyoxalase"/>
    <property type="match status" value="1"/>
</dbReference>
<accession>A0A2R4VTQ1</accession>
<dbReference type="Gene3D" id="3.10.180.10">
    <property type="entry name" value="2,3-Dihydroxybiphenyl 1,2-Dioxygenase, domain 1"/>
    <property type="match status" value="2"/>
</dbReference>
<gene>
    <name evidence="2" type="ORF">A6A40_22425</name>
</gene>
<proteinExistence type="predicted"/>
<dbReference type="InterPro" id="IPR004360">
    <property type="entry name" value="Glyas_Fos-R_dOase_dom"/>
</dbReference>
<dbReference type="OrthoDB" id="9803142at2"/>
<evidence type="ECO:0000313" key="2">
    <source>
        <dbReference type="EMBL" id="AWB07819.1"/>
    </source>
</evidence>
<dbReference type="RefSeq" id="WP_108548096.1">
    <property type="nucleotide sequence ID" value="NZ_CP028904.1"/>
</dbReference>